<evidence type="ECO:0000256" key="5">
    <source>
        <dbReference type="ARBA" id="ARBA00023002"/>
    </source>
</evidence>
<dbReference type="Gene3D" id="3.40.1500.20">
    <property type="match status" value="1"/>
</dbReference>
<dbReference type="InterPro" id="IPR022870">
    <property type="entry name" value="Ferredoxin_bilin_OxRdtase"/>
</dbReference>
<feature type="transmembrane region" description="Helical" evidence="8">
    <location>
        <begin position="25"/>
        <end position="44"/>
    </location>
</feature>
<dbReference type="HAMAP" id="MF_00618">
    <property type="entry name" value="Ferredoxin_bilin_red"/>
    <property type="match status" value="1"/>
</dbReference>
<protein>
    <recommendedName>
        <fullName evidence="4 7">Phycocyanobilin:ferredoxin oxidoreductase</fullName>
        <ecNumber evidence="3 7">1.3.7.5</ecNumber>
    </recommendedName>
</protein>
<dbReference type="Pfam" id="PF05996">
    <property type="entry name" value="Fe_bilin_red"/>
    <property type="match status" value="1"/>
</dbReference>
<dbReference type="PANTHER" id="PTHR34557">
    <property type="entry name" value="PHYTOCHROMOBILIN:FERREDOXIN OXIDOREDUCTASE, CHLOROPLASTIC"/>
    <property type="match status" value="1"/>
</dbReference>
<gene>
    <name evidence="7 9" type="primary">pcyA</name>
    <name evidence="9" type="ordered locus">P9211_10161</name>
</gene>
<dbReference type="GO" id="GO:0050620">
    <property type="term" value="F:phycocyanobilin:ferredoxin oxidoreductase activity"/>
    <property type="evidence" value="ECO:0007669"/>
    <property type="project" value="UniProtKB-UniRule"/>
</dbReference>
<sequence>MPIDLSSGLAIELSSVSLLSSILNLFRILLFTCLYTFFALDPLLESVRDRIRHRRKCLVGLRTLDLDPKLQNIYGTLAGDDLFIVNEFHQSRGFRKIHLEIAMLGSSLEILHCVFFPDPTFDLPIFGVDIVAGMEGVTAAIVDLSPVGKALPTAIDLKLRELRIPSFTNPRKLPEWGNIFSSYVQFIKPNARSEDSLFLDLVDGFLNVLITCSISSTPDSLDSPLTIERYERQQFYCLQQKRNDKTRQVLAKTFSPHWADEYIDMVLFNCPDDYLN</sequence>
<evidence type="ECO:0000256" key="8">
    <source>
        <dbReference type="SAM" id="Phobius"/>
    </source>
</evidence>
<proteinExistence type="inferred from homology"/>
<dbReference type="InterPro" id="IPR009249">
    <property type="entry name" value="Ferredoxin-dep_bilin_Rdtase"/>
</dbReference>
<organism evidence="9 10">
    <name type="scientific">Prochlorococcus marinus (strain MIT 9211)</name>
    <dbReference type="NCBI Taxonomy" id="93059"/>
    <lineage>
        <taxon>Bacteria</taxon>
        <taxon>Bacillati</taxon>
        <taxon>Cyanobacteriota</taxon>
        <taxon>Cyanophyceae</taxon>
        <taxon>Synechococcales</taxon>
        <taxon>Prochlorococcaceae</taxon>
        <taxon>Prochlorococcus</taxon>
    </lineage>
</organism>
<dbReference type="HOGENOM" id="CLU_074224_0_0_3"/>
<dbReference type="GO" id="GO:0010024">
    <property type="term" value="P:phytochromobilin biosynthetic process"/>
    <property type="evidence" value="ECO:0007669"/>
    <property type="project" value="InterPro"/>
</dbReference>
<dbReference type="STRING" id="93059.P9211_10161"/>
<keyword evidence="10" id="KW-1185">Reference proteome</keyword>
<dbReference type="NCBIfam" id="NF002760">
    <property type="entry name" value="PRK02816.1"/>
    <property type="match status" value="1"/>
</dbReference>
<reference evidence="9 10" key="1">
    <citation type="journal article" date="2007" name="PLoS Genet.">
        <title>Patterns and implications of gene gain and loss in the evolution of Prochlorococcus.</title>
        <authorList>
            <person name="Kettler G.C."/>
            <person name="Martiny A.C."/>
            <person name="Huang K."/>
            <person name="Zucker J."/>
            <person name="Coleman M.L."/>
            <person name="Rodrigue S."/>
            <person name="Chen F."/>
            <person name="Lapidus A."/>
            <person name="Ferriera S."/>
            <person name="Johnson J."/>
            <person name="Steglich C."/>
            <person name="Church G.M."/>
            <person name="Richardson P."/>
            <person name="Chisholm S.W."/>
        </authorList>
    </citation>
    <scope>NUCLEOTIDE SEQUENCE [LARGE SCALE GENOMIC DNA]</scope>
    <source>
        <strain evidence="10">MIT 9211</strain>
    </source>
</reference>
<evidence type="ECO:0000256" key="1">
    <source>
        <dbReference type="ARBA" id="ARBA00003354"/>
    </source>
</evidence>
<dbReference type="PANTHER" id="PTHR34557:SF1">
    <property type="entry name" value="PHYTOCHROMOBILIN:FERREDOXIN OXIDOREDUCTASE, CHLOROPLASTIC"/>
    <property type="match status" value="1"/>
</dbReference>
<dbReference type="eggNOG" id="ENOG502Z7RN">
    <property type="taxonomic scope" value="Bacteria"/>
</dbReference>
<evidence type="ECO:0000256" key="7">
    <source>
        <dbReference type="HAMAP-Rule" id="MF_00618"/>
    </source>
</evidence>
<evidence type="ECO:0000256" key="3">
    <source>
        <dbReference type="ARBA" id="ARBA00012716"/>
    </source>
</evidence>
<dbReference type="EC" id="1.3.7.5" evidence="3 7"/>
<comment type="catalytic activity">
    <reaction evidence="6 7">
        <text>(2R,3Z)-phycocyanobilin + 4 oxidized [2Fe-2S]-[ferredoxin] = biliverdin IXalpha + 4 reduced [2Fe-2S]-[ferredoxin] + 4 H(+)</text>
        <dbReference type="Rhea" id="RHEA:15309"/>
        <dbReference type="Rhea" id="RHEA-COMP:10000"/>
        <dbReference type="Rhea" id="RHEA-COMP:10001"/>
        <dbReference type="ChEBI" id="CHEBI:15378"/>
        <dbReference type="ChEBI" id="CHEBI:33737"/>
        <dbReference type="ChEBI" id="CHEBI:33738"/>
        <dbReference type="ChEBI" id="CHEBI:57437"/>
        <dbReference type="ChEBI" id="CHEBI:57991"/>
        <dbReference type="EC" id="1.3.7.5"/>
    </reaction>
</comment>
<dbReference type="EMBL" id="CP000878">
    <property type="protein sequence ID" value="ABX08947.1"/>
    <property type="molecule type" value="Genomic_DNA"/>
</dbReference>
<keyword evidence="8" id="KW-0472">Membrane</keyword>
<evidence type="ECO:0000313" key="10">
    <source>
        <dbReference type="Proteomes" id="UP000000788"/>
    </source>
</evidence>
<keyword evidence="8" id="KW-0812">Transmembrane</keyword>
<keyword evidence="5 7" id="KW-0560">Oxidoreductase</keyword>
<dbReference type="Proteomes" id="UP000000788">
    <property type="component" value="Chromosome"/>
</dbReference>
<name>A9BAT5_PROM4</name>
<dbReference type="KEGG" id="pmj:P9211_10161"/>
<comment type="function">
    <text evidence="1 7">Catalyzes the four-electron reduction of biliverdin IX-alpha (2-electron reduction at both the A and D rings); the reaction proceeds via an isolatable 2-electron intermediate, 181,182-dihydrobiliverdin.</text>
</comment>
<comment type="similarity">
    <text evidence="2 7">Belongs to the HY2 family.</text>
</comment>
<dbReference type="GO" id="GO:0050897">
    <property type="term" value="F:cobalt ion binding"/>
    <property type="evidence" value="ECO:0007669"/>
    <property type="project" value="InterPro"/>
</dbReference>
<evidence type="ECO:0000313" key="9">
    <source>
        <dbReference type="EMBL" id="ABX08947.1"/>
    </source>
</evidence>
<evidence type="ECO:0000256" key="6">
    <source>
        <dbReference type="ARBA" id="ARBA00049084"/>
    </source>
</evidence>
<evidence type="ECO:0000256" key="4">
    <source>
        <dbReference type="ARBA" id="ARBA00016783"/>
    </source>
</evidence>
<dbReference type="AlphaFoldDB" id="A9BAT5"/>
<keyword evidence="8" id="KW-1133">Transmembrane helix</keyword>
<evidence type="ECO:0000256" key="2">
    <source>
        <dbReference type="ARBA" id="ARBA00006908"/>
    </source>
</evidence>
<accession>A9BAT5</accession>